<evidence type="ECO:0000313" key="1">
    <source>
        <dbReference type="EMBL" id="KAF9068118.1"/>
    </source>
</evidence>
<accession>A0A9P5U7P1</accession>
<name>A0A9P5U7P1_9AGAR</name>
<sequence>FSIVFFPVVSFTSLYRTPQAASRRAKLFREAKVPLLANLINARVSSIRPLRVDDYGIVCIDGELFISKVVALYEKTAGKNGKHASITESSEICAISYLDLQLFERLAHGNQFTSITGSTVLFRTKHFTKIP</sequence>
<comment type="caution">
    <text evidence="1">The sequence shown here is derived from an EMBL/GenBank/DDBJ whole genome shotgun (WGS) entry which is preliminary data.</text>
</comment>
<keyword evidence="2" id="KW-1185">Reference proteome</keyword>
<gene>
    <name evidence="1" type="ORF">BDP27DRAFT_1266639</name>
</gene>
<feature type="non-terminal residue" evidence="1">
    <location>
        <position position="1"/>
    </location>
</feature>
<reference evidence="1" key="1">
    <citation type="submission" date="2020-11" db="EMBL/GenBank/DDBJ databases">
        <authorList>
            <consortium name="DOE Joint Genome Institute"/>
            <person name="Ahrendt S."/>
            <person name="Riley R."/>
            <person name="Andreopoulos W."/>
            <person name="Labutti K."/>
            <person name="Pangilinan J."/>
            <person name="Ruiz-Duenas F.J."/>
            <person name="Barrasa J.M."/>
            <person name="Sanchez-Garcia M."/>
            <person name="Camarero S."/>
            <person name="Miyauchi S."/>
            <person name="Serrano A."/>
            <person name="Linde D."/>
            <person name="Babiker R."/>
            <person name="Drula E."/>
            <person name="Ayuso-Fernandez I."/>
            <person name="Pacheco R."/>
            <person name="Padilla G."/>
            <person name="Ferreira P."/>
            <person name="Barriuso J."/>
            <person name="Kellner H."/>
            <person name="Castanera R."/>
            <person name="Alfaro M."/>
            <person name="Ramirez L."/>
            <person name="Pisabarro A.G."/>
            <person name="Kuo A."/>
            <person name="Tritt A."/>
            <person name="Lipzen A."/>
            <person name="He G."/>
            <person name="Yan M."/>
            <person name="Ng V."/>
            <person name="Cullen D."/>
            <person name="Martin F."/>
            <person name="Rosso M.-N."/>
            <person name="Henrissat B."/>
            <person name="Hibbett D."/>
            <person name="Martinez A.T."/>
            <person name="Grigoriev I.V."/>
        </authorList>
    </citation>
    <scope>NUCLEOTIDE SEQUENCE</scope>
    <source>
        <strain evidence="1">AH 40177</strain>
    </source>
</reference>
<dbReference type="EMBL" id="JADNRY010000064">
    <property type="protein sequence ID" value="KAF9068118.1"/>
    <property type="molecule type" value="Genomic_DNA"/>
</dbReference>
<dbReference type="OrthoDB" id="3062377at2759"/>
<proteinExistence type="predicted"/>
<feature type="non-terminal residue" evidence="1">
    <location>
        <position position="131"/>
    </location>
</feature>
<dbReference type="Proteomes" id="UP000772434">
    <property type="component" value="Unassembled WGS sequence"/>
</dbReference>
<evidence type="ECO:0000313" key="2">
    <source>
        <dbReference type="Proteomes" id="UP000772434"/>
    </source>
</evidence>
<organism evidence="1 2">
    <name type="scientific">Rhodocollybia butyracea</name>
    <dbReference type="NCBI Taxonomy" id="206335"/>
    <lineage>
        <taxon>Eukaryota</taxon>
        <taxon>Fungi</taxon>
        <taxon>Dikarya</taxon>
        <taxon>Basidiomycota</taxon>
        <taxon>Agaricomycotina</taxon>
        <taxon>Agaricomycetes</taxon>
        <taxon>Agaricomycetidae</taxon>
        <taxon>Agaricales</taxon>
        <taxon>Marasmiineae</taxon>
        <taxon>Omphalotaceae</taxon>
        <taxon>Rhodocollybia</taxon>
    </lineage>
</organism>
<dbReference type="AlphaFoldDB" id="A0A9P5U7P1"/>
<protein>
    <submittedName>
        <fullName evidence="1">Uncharacterized protein</fullName>
    </submittedName>
</protein>